<keyword evidence="3" id="KW-0747">Spliceosome</keyword>
<dbReference type="AlphaFoldDB" id="A0A565AZ36"/>
<comment type="subcellular location">
    <subcellularLocation>
        <location evidence="1">Nucleus</location>
    </subcellularLocation>
</comment>
<dbReference type="Gene3D" id="1.10.10.790">
    <property type="entry name" value="Surp module"/>
    <property type="match status" value="1"/>
</dbReference>
<dbReference type="GO" id="GO:0000381">
    <property type="term" value="P:regulation of alternative mRNA splicing, via spliceosome"/>
    <property type="evidence" value="ECO:0007669"/>
    <property type="project" value="TreeGrafter"/>
</dbReference>
<keyword evidence="6" id="KW-0539">Nucleus</keyword>
<dbReference type="Pfam" id="PF01805">
    <property type="entry name" value="Surp"/>
    <property type="match status" value="1"/>
</dbReference>
<evidence type="ECO:0000256" key="3">
    <source>
        <dbReference type="ARBA" id="ARBA00022728"/>
    </source>
</evidence>
<dbReference type="GO" id="GO:0005686">
    <property type="term" value="C:U2 snRNP"/>
    <property type="evidence" value="ECO:0007669"/>
    <property type="project" value="TreeGrafter"/>
</dbReference>
<evidence type="ECO:0000313" key="9">
    <source>
        <dbReference type="Proteomes" id="UP000489600"/>
    </source>
</evidence>
<dbReference type="OrthoDB" id="1113215at2759"/>
<dbReference type="GO" id="GO:0003723">
    <property type="term" value="F:RNA binding"/>
    <property type="evidence" value="ECO:0007669"/>
    <property type="project" value="InterPro"/>
</dbReference>
<evidence type="ECO:0000256" key="5">
    <source>
        <dbReference type="ARBA" id="ARBA00023187"/>
    </source>
</evidence>
<keyword evidence="9" id="KW-1185">Reference proteome</keyword>
<dbReference type="GO" id="GO:0071013">
    <property type="term" value="C:catalytic step 2 spliceosome"/>
    <property type="evidence" value="ECO:0007669"/>
    <property type="project" value="TreeGrafter"/>
</dbReference>
<sequence length="165" mass="19012">MSSSDSRDSHFFSDVWDTYIRLEDGWGTATAMLDLHAFMGGVDCFAYMDDVEFLGNMPPSETVSMMVNRLREMQPDTLVHLPVGSVRDAQYDVEPSPSMFGDLFPLCWNDLKELGIMKLTALFVARYGAYFCWELTKKVVMKPQFNFMNPTDSKFRFYNQIVDAY</sequence>
<dbReference type="SUPFAM" id="SSF109905">
    <property type="entry name" value="Surp module (SWAP domain)"/>
    <property type="match status" value="1"/>
</dbReference>
<gene>
    <name evidence="8" type="ORF">ANE_LOCUS4569</name>
</gene>
<feature type="domain" description="SURP motif" evidence="7">
    <location>
        <begin position="116"/>
        <end position="158"/>
    </location>
</feature>
<dbReference type="GO" id="GO:0045292">
    <property type="term" value="P:mRNA cis splicing, via spliceosome"/>
    <property type="evidence" value="ECO:0007669"/>
    <property type="project" value="InterPro"/>
</dbReference>
<dbReference type="SMART" id="SM00648">
    <property type="entry name" value="SWAP"/>
    <property type="match status" value="1"/>
</dbReference>
<organism evidence="8 9">
    <name type="scientific">Arabis nemorensis</name>
    <dbReference type="NCBI Taxonomy" id="586526"/>
    <lineage>
        <taxon>Eukaryota</taxon>
        <taxon>Viridiplantae</taxon>
        <taxon>Streptophyta</taxon>
        <taxon>Embryophyta</taxon>
        <taxon>Tracheophyta</taxon>
        <taxon>Spermatophyta</taxon>
        <taxon>Magnoliopsida</taxon>
        <taxon>eudicotyledons</taxon>
        <taxon>Gunneridae</taxon>
        <taxon>Pentapetalae</taxon>
        <taxon>rosids</taxon>
        <taxon>malvids</taxon>
        <taxon>Brassicales</taxon>
        <taxon>Brassicaceae</taxon>
        <taxon>Arabideae</taxon>
        <taxon>Arabis</taxon>
    </lineage>
</organism>
<dbReference type="GO" id="GO:0071004">
    <property type="term" value="C:U2-type prespliceosome"/>
    <property type="evidence" value="ECO:0007669"/>
    <property type="project" value="TreeGrafter"/>
</dbReference>
<reference evidence="8" key="1">
    <citation type="submission" date="2019-07" db="EMBL/GenBank/DDBJ databases">
        <authorList>
            <person name="Dittberner H."/>
        </authorList>
    </citation>
    <scope>NUCLEOTIDE SEQUENCE [LARGE SCALE GENOMIC DNA]</scope>
</reference>
<dbReference type="PROSITE" id="PS50128">
    <property type="entry name" value="SURP"/>
    <property type="match status" value="1"/>
</dbReference>
<dbReference type="Proteomes" id="UP000489600">
    <property type="component" value="Unassembled WGS sequence"/>
</dbReference>
<evidence type="ECO:0000313" key="8">
    <source>
        <dbReference type="EMBL" id="VVA94124.1"/>
    </source>
</evidence>
<protein>
    <recommendedName>
        <fullName evidence="7">SURP motif domain-containing protein</fullName>
    </recommendedName>
</protein>
<evidence type="ECO:0000259" key="7">
    <source>
        <dbReference type="PROSITE" id="PS50128"/>
    </source>
</evidence>
<dbReference type="EMBL" id="CABITT030000002">
    <property type="protein sequence ID" value="VVA94124.1"/>
    <property type="molecule type" value="Genomic_DNA"/>
</dbReference>
<evidence type="ECO:0000256" key="6">
    <source>
        <dbReference type="ARBA" id="ARBA00023242"/>
    </source>
</evidence>
<accession>A0A565AZ36</accession>
<keyword evidence="4" id="KW-0677">Repeat</keyword>
<dbReference type="InterPro" id="IPR045146">
    <property type="entry name" value="SF3A1"/>
</dbReference>
<evidence type="ECO:0000256" key="2">
    <source>
        <dbReference type="ARBA" id="ARBA00022664"/>
    </source>
</evidence>
<evidence type="ECO:0000256" key="4">
    <source>
        <dbReference type="ARBA" id="ARBA00022737"/>
    </source>
</evidence>
<keyword evidence="5" id="KW-0508">mRNA splicing</keyword>
<dbReference type="InterPro" id="IPR000061">
    <property type="entry name" value="Surp"/>
</dbReference>
<dbReference type="InterPro" id="IPR035967">
    <property type="entry name" value="SWAP/Surp_sf"/>
</dbReference>
<evidence type="ECO:0000256" key="1">
    <source>
        <dbReference type="ARBA" id="ARBA00004123"/>
    </source>
</evidence>
<dbReference type="PANTHER" id="PTHR15316">
    <property type="entry name" value="SPLICEOSOME ASSOCIATED PROTEIN 114/SWAP SPLICING FACTOR-RELATED"/>
    <property type="match status" value="1"/>
</dbReference>
<comment type="caution">
    <text evidence="8">The sequence shown here is derived from an EMBL/GenBank/DDBJ whole genome shotgun (WGS) entry which is preliminary data.</text>
</comment>
<dbReference type="PANTHER" id="PTHR15316:SF1">
    <property type="entry name" value="SPLICING FACTOR 3A SUBUNIT 1"/>
    <property type="match status" value="1"/>
</dbReference>
<keyword evidence="2" id="KW-0507">mRNA processing</keyword>
<proteinExistence type="predicted"/>
<name>A0A565AZ36_9BRAS</name>
<dbReference type="FunFam" id="1.10.10.790:FF:000001">
    <property type="entry name" value="Splicing factor 3a, subunit 1"/>
    <property type="match status" value="1"/>
</dbReference>